<gene>
    <name evidence="1" type="ORF">WKI58_17755</name>
</gene>
<sequence>MTDTTITPVAVPEAPPDVTSPSPDAPTVPAAVAVEHTPGGWPVVPLAVSGTNATATLLGAAALVGGPVALALAATGAVVVGTAAATRNGRDRRRSARTASTRDRAAGRSSSARVPKQRPTSSRAGTGRTGSKPGRAAAGGSHRPGKSGVLGRDGRRNADGIKAPTPKHGGRTNRSASPHGSAAGGMRGRVGQVKALRESARAVTPSRAARRAETAGARRTVADARRSAKHQARTASLARKGPIGRAAAKGLGTASTARRKAVDRARAVRDGKTAGQVARQRSEVRKAPARRRARKALWRSATRFQGRRLLAALLGAALGAVGMVTTPLGRKLGWAWLQYPGRRLYRRMTQHAERDRESRDAATLAALRDEEAAADAEAADDGTERIGDKAERPAGVVPATPSTTTSEGETVTGFRFEEHAAEMESAAQQYDPDNAMEILAMVEGLPAALTSVANVMRILAERADSEFPLEKEVADGFNDIFGALMSAVAVAEDMGPLFRQAHQQDIARHEDPRNGPEAEKGWNV</sequence>
<protein>
    <submittedName>
        <fullName evidence="1">Uncharacterized protein</fullName>
    </submittedName>
</protein>
<dbReference type="EMBL" id="JBBKAI010000002">
    <property type="protein sequence ID" value="MEJ8658340.1"/>
    <property type="molecule type" value="Genomic_DNA"/>
</dbReference>
<keyword evidence="2" id="KW-1185">Reference proteome</keyword>
<name>A0ACC6QJA7_9ACTN</name>
<reference evidence="1" key="1">
    <citation type="submission" date="2024-03" db="EMBL/GenBank/DDBJ databases">
        <title>Novel Streptomyces species of biotechnological and ecological value are a feature of Machair soil.</title>
        <authorList>
            <person name="Prole J.R."/>
            <person name="Goodfellow M."/>
            <person name="Allenby N."/>
            <person name="Ward A.C."/>
        </authorList>
    </citation>
    <scope>NUCLEOTIDE SEQUENCE</scope>
    <source>
        <strain evidence="1">MS1.AVA.4</strain>
    </source>
</reference>
<accession>A0ACC6QJA7</accession>
<evidence type="ECO:0000313" key="2">
    <source>
        <dbReference type="Proteomes" id="UP001375539"/>
    </source>
</evidence>
<dbReference type="Proteomes" id="UP001375539">
    <property type="component" value="Unassembled WGS sequence"/>
</dbReference>
<organism evidence="1 2">
    <name type="scientific">Streptomyces pratisoli</name>
    <dbReference type="NCBI Taxonomy" id="3139917"/>
    <lineage>
        <taxon>Bacteria</taxon>
        <taxon>Bacillati</taxon>
        <taxon>Actinomycetota</taxon>
        <taxon>Actinomycetes</taxon>
        <taxon>Kitasatosporales</taxon>
        <taxon>Streptomycetaceae</taxon>
        <taxon>Streptomyces</taxon>
    </lineage>
</organism>
<proteinExistence type="predicted"/>
<comment type="caution">
    <text evidence="1">The sequence shown here is derived from an EMBL/GenBank/DDBJ whole genome shotgun (WGS) entry which is preliminary data.</text>
</comment>
<evidence type="ECO:0000313" key="1">
    <source>
        <dbReference type="EMBL" id="MEJ8658340.1"/>
    </source>
</evidence>